<evidence type="ECO:0000313" key="2">
    <source>
        <dbReference type="EMBL" id="AJG21518.1"/>
    </source>
</evidence>
<dbReference type="Proteomes" id="UP000031843">
    <property type="component" value="Chromosome main"/>
</dbReference>
<sequence length="74" mass="8233">MYWRPCGGGDSGRTQHPTGKRVRPAARRRLVFFGKIAHFLEPAGRTAGLTLESVPVAARLEFLYLRPDSACKHP</sequence>
<gene>
    <name evidence="2" type="ORF">RR42_m4171</name>
</gene>
<keyword evidence="3" id="KW-1185">Reference proteome</keyword>
<reference evidence="2 3" key="1">
    <citation type="journal article" date="2015" name="Genome Announc.">
        <title>Complete Genome Sequence of Cupriavidus basilensis 4G11, Isolated from the Oak Ridge Field Research Center Site.</title>
        <authorList>
            <person name="Ray J."/>
            <person name="Waters R.J."/>
            <person name="Skerker J.M."/>
            <person name="Kuehl J.V."/>
            <person name="Price M.N."/>
            <person name="Huang J."/>
            <person name="Chakraborty R."/>
            <person name="Arkin A.P."/>
            <person name="Deutschbauer A."/>
        </authorList>
    </citation>
    <scope>NUCLEOTIDE SEQUENCE [LARGE SCALE GENOMIC DNA]</scope>
    <source>
        <strain evidence="2">4G11</strain>
    </source>
</reference>
<feature type="compositionally biased region" description="Gly residues" evidence="1">
    <location>
        <begin position="1"/>
        <end position="11"/>
    </location>
</feature>
<accession>A0A0C4YF71</accession>
<proteinExistence type="predicted"/>
<protein>
    <submittedName>
        <fullName evidence="2">Uncharacterized protein</fullName>
    </submittedName>
</protein>
<evidence type="ECO:0000313" key="3">
    <source>
        <dbReference type="Proteomes" id="UP000031843"/>
    </source>
</evidence>
<dbReference type="AlphaFoldDB" id="A0A0C4YF71"/>
<dbReference type="KEGG" id="cbw:RR42_m4171"/>
<name>A0A0C4YF71_9BURK</name>
<evidence type="ECO:0000256" key="1">
    <source>
        <dbReference type="SAM" id="MobiDB-lite"/>
    </source>
</evidence>
<feature type="region of interest" description="Disordered" evidence="1">
    <location>
        <begin position="1"/>
        <end position="23"/>
    </location>
</feature>
<dbReference type="EMBL" id="CP010536">
    <property type="protein sequence ID" value="AJG21518.1"/>
    <property type="molecule type" value="Genomic_DNA"/>
</dbReference>
<dbReference type="STRING" id="68895.RR42_m4171"/>
<organism evidence="2 3">
    <name type="scientific">Cupriavidus basilensis</name>
    <dbReference type="NCBI Taxonomy" id="68895"/>
    <lineage>
        <taxon>Bacteria</taxon>
        <taxon>Pseudomonadati</taxon>
        <taxon>Pseudomonadota</taxon>
        <taxon>Betaproteobacteria</taxon>
        <taxon>Burkholderiales</taxon>
        <taxon>Burkholderiaceae</taxon>
        <taxon>Cupriavidus</taxon>
    </lineage>
</organism>